<comment type="caution">
    <text evidence="1">The sequence shown here is derived from an EMBL/GenBank/DDBJ whole genome shotgun (WGS) entry which is preliminary data.</text>
</comment>
<organism evidence="1 2">
    <name type="scientific">Nocardia xishanensis</name>
    <dbReference type="NCBI Taxonomy" id="238964"/>
    <lineage>
        <taxon>Bacteria</taxon>
        <taxon>Bacillati</taxon>
        <taxon>Actinomycetota</taxon>
        <taxon>Actinomycetes</taxon>
        <taxon>Mycobacteriales</taxon>
        <taxon>Nocardiaceae</taxon>
        <taxon>Nocardia</taxon>
    </lineage>
</organism>
<protein>
    <submittedName>
        <fullName evidence="1">Uncharacterized protein</fullName>
    </submittedName>
</protein>
<name>A0ABW7X3E4_9NOCA</name>
<dbReference type="RefSeq" id="WP_397093156.1">
    <property type="nucleotide sequence ID" value="NZ_JBIRYO010000012.1"/>
</dbReference>
<accession>A0ABW7X3E4</accession>
<keyword evidence="2" id="KW-1185">Reference proteome</keyword>
<dbReference type="Proteomes" id="UP001611415">
    <property type="component" value="Unassembled WGS sequence"/>
</dbReference>
<sequence length="111" mass="11582">MSVVYADVARTVIDYALRNPEFEYGASHLDEALGATLLAPFMSFEAVEDHALDEQPAEVAREAPSSIAAGRASAVRSAAAPGSPVCPAAGYCSRTSRESIRPAAAARGNEE</sequence>
<dbReference type="EMBL" id="JBIRYO010000012">
    <property type="protein sequence ID" value="MFI2475542.1"/>
    <property type="molecule type" value="Genomic_DNA"/>
</dbReference>
<evidence type="ECO:0000313" key="2">
    <source>
        <dbReference type="Proteomes" id="UP001611415"/>
    </source>
</evidence>
<proteinExistence type="predicted"/>
<evidence type="ECO:0000313" key="1">
    <source>
        <dbReference type="EMBL" id="MFI2475542.1"/>
    </source>
</evidence>
<reference evidence="1 2" key="1">
    <citation type="submission" date="2024-10" db="EMBL/GenBank/DDBJ databases">
        <title>The Natural Products Discovery Center: Release of the First 8490 Sequenced Strains for Exploring Actinobacteria Biosynthetic Diversity.</title>
        <authorList>
            <person name="Kalkreuter E."/>
            <person name="Kautsar S.A."/>
            <person name="Yang D."/>
            <person name="Bader C.D."/>
            <person name="Teijaro C.N."/>
            <person name="Fluegel L."/>
            <person name="Davis C.M."/>
            <person name="Simpson J.R."/>
            <person name="Lauterbach L."/>
            <person name="Steele A.D."/>
            <person name="Gui C."/>
            <person name="Meng S."/>
            <person name="Li G."/>
            <person name="Viehrig K."/>
            <person name="Ye F."/>
            <person name="Su P."/>
            <person name="Kiefer A.F."/>
            <person name="Nichols A."/>
            <person name="Cepeda A.J."/>
            <person name="Yan W."/>
            <person name="Fan B."/>
            <person name="Jiang Y."/>
            <person name="Adhikari A."/>
            <person name="Zheng C.-J."/>
            <person name="Schuster L."/>
            <person name="Cowan T.M."/>
            <person name="Smanski M.J."/>
            <person name="Chevrette M.G."/>
            <person name="De Carvalho L.P.S."/>
            <person name="Shen B."/>
        </authorList>
    </citation>
    <scope>NUCLEOTIDE SEQUENCE [LARGE SCALE GENOMIC DNA]</scope>
    <source>
        <strain evidence="1 2">NPDC019275</strain>
    </source>
</reference>
<gene>
    <name evidence="1" type="ORF">ACH49W_19395</name>
</gene>